<evidence type="ECO:0000313" key="1">
    <source>
        <dbReference type="EMBL" id="EUJ27354.1"/>
    </source>
</evidence>
<dbReference type="PATRIC" id="fig|1265820.5.peg.2666"/>
<reference evidence="1 2" key="1">
    <citation type="journal article" date="2014" name="Int. J. Syst. Evol. Microbiol.">
        <title>Listeria floridensis sp. nov., Listeria aquatica sp. nov., Listeria cornellensis sp. nov., Listeria riparia sp. nov. and Listeria grandensis sp. nov., from agricultural and natural environments.</title>
        <authorList>
            <person name="den Bakker H.C."/>
            <person name="Warchocki S."/>
            <person name="Wright E.M."/>
            <person name="Allred A.F."/>
            <person name="Ahlstrom C."/>
            <person name="Manuel C.S."/>
            <person name="Stasiewicz M.J."/>
            <person name="Burrell A."/>
            <person name="Roof S."/>
            <person name="Strawn L."/>
            <person name="Fortes E.D."/>
            <person name="Nightingale K.K."/>
            <person name="Kephart D."/>
            <person name="Wiedmann M."/>
        </authorList>
    </citation>
    <scope>NUCLEOTIDE SEQUENCE [LARGE SCALE GENOMIC DNA]</scope>
    <source>
        <strain evidence="2">FSL F6-969</strain>
    </source>
</reference>
<dbReference type="EMBL" id="AODE01000026">
    <property type="protein sequence ID" value="EUJ27354.1"/>
    <property type="molecule type" value="Genomic_DNA"/>
</dbReference>
<proteinExistence type="predicted"/>
<organism evidence="1 2">
    <name type="scientific">Listeria cornellensis FSL F6-0969</name>
    <dbReference type="NCBI Taxonomy" id="1265820"/>
    <lineage>
        <taxon>Bacteria</taxon>
        <taxon>Bacillati</taxon>
        <taxon>Bacillota</taxon>
        <taxon>Bacilli</taxon>
        <taxon>Bacillales</taxon>
        <taxon>Listeriaceae</taxon>
        <taxon>Listeria</taxon>
    </lineage>
</organism>
<dbReference type="STRING" id="1265820.PCORN_13532"/>
<name>W7BJV7_9LIST</name>
<evidence type="ECO:0000313" key="2">
    <source>
        <dbReference type="Proteomes" id="UP000019254"/>
    </source>
</evidence>
<keyword evidence="2" id="KW-1185">Reference proteome</keyword>
<dbReference type="Gene3D" id="1.10.8.200">
    <property type="entry name" value="Replisome organizer (g39p helicase loader/inhibitor protein)"/>
    <property type="match status" value="1"/>
</dbReference>
<gene>
    <name evidence="1" type="ORF">PCORN_13532</name>
</gene>
<protein>
    <submittedName>
        <fullName evidence="1">Uncharacterized protein</fullName>
    </submittedName>
</protein>
<dbReference type="AlphaFoldDB" id="W7BJV7"/>
<comment type="caution">
    <text evidence="1">The sequence shown here is derived from an EMBL/GenBank/DDBJ whole genome shotgun (WGS) entry which is preliminary data.</text>
</comment>
<dbReference type="Proteomes" id="UP000019254">
    <property type="component" value="Unassembled WGS sequence"/>
</dbReference>
<sequence>MRLWSDFLVDADYEKSKAALKQHIKTKKFAPSLADFSIPINSDSENSQAEMKAWEIIEQSVAKEMKNYVPPDVDKMPISDELKQYLKANRRNVRTPFKSKLTVAQEQERKAFLQKQIDELAKREESSR</sequence>
<accession>W7BJV7</accession>